<accession>A0ABM1F957</accession>
<organism evidence="1 2">
    <name type="scientific">Priapulus caudatus</name>
    <name type="common">Priapulid worm</name>
    <dbReference type="NCBI Taxonomy" id="37621"/>
    <lineage>
        <taxon>Eukaryota</taxon>
        <taxon>Metazoa</taxon>
        <taxon>Ecdysozoa</taxon>
        <taxon>Scalidophora</taxon>
        <taxon>Priapulida</taxon>
        <taxon>Priapulimorpha</taxon>
        <taxon>Priapulimorphida</taxon>
        <taxon>Priapulidae</taxon>
        <taxon>Priapulus</taxon>
    </lineage>
</organism>
<dbReference type="Proteomes" id="UP000695022">
    <property type="component" value="Unplaced"/>
</dbReference>
<keyword evidence="1" id="KW-1185">Reference proteome</keyword>
<gene>
    <name evidence="2" type="primary">LOC106820896</name>
</gene>
<dbReference type="InterPro" id="IPR051135">
    <property type="entry name" value="Gal/GlcNAc/GalNAc_ST"/>
</dbReference>
<dbReference type="Gene3D" id="3.40.50.300">
    <property type="entry name" value="P-loop containing nucleotide triphosphate hydrolases"/>
    <property type="match status" value="1"/>
</dbReference>
<dbReference type="SUPFAM" id="SSF52540">
    <property type="entry name" value="P-loop containing nucleoside triphosphate hydrolases"/>
    <property type="match status" value="1"/>
</dbReference>
<evidence type="ECO:0000313" key="1">
    <source>
        <dbReference type="Proteomes" id="UP000695022"/>
    </source>
</evidence>
<dbReference type="PANTHER" id="PTHR10704:SF44">
    <property type="entry name" value="LD35051P-RELATED"/>
    <property type="match status" value="1"/>
</dbReference>
<reference evidence="2" key="1">
    <citation type="submission" date="2025-08" db="UniProtKB">
        <authorList>
            <consortium name="RefSeq"/>
        </authorList>
    </citation>
    <scope>IDENTIFICATION</scope>
</reference>
<proteinExistence type="predicted"/>
<sequence>MGRAFALALVVLTAVILTLLLLTAPPAITKLLPACRMPDRLQQLTIEDAAGAIAKQTDERRTAIVFIAYHRGGSTFTGDMLNVHPDVFYLYEPLRQIWQANKHLPGVDDDVLETLALQALPRFLLCQFSDLPIDWFVDGVAEKKGIFARNSALVRGLGCEKTKTSVEQWQSCPLGKLTVGSLERECLSRVVATKLIRPTIGGAILPLLDDSRLHVKVVHLVRDPRGLLASVHKLPSTHPDHVPARMIRAEAKRICARMRANMFSAEGIRSSDYLLLRYEDAAIHTASSMEELHSFAGLASSRQLLESFVAAHTGPAIGSNYHWEAVRENSTATALSWTMTLGRRSVIQIENVCSDVLQALGYKRMYSR</sequence>
<dbReference type="InterPro" id="IPR027417">
    <property type="entry name" value="P-loop_NTPase"/>
</dbReference>
<dbReference type="RefSeq" id="XP_014680978.1">
    <property type="nucleotide sequence ID" value="XM_014825492.1"/>
</dbReference>
<dbReference type="PANTHER" id="PTHR10704">
    <property type="entry name" value="CARBOHYDRATE SULFOTRANSFERASE"/>
    <property type="match status" value="1"/>
</dbReference>
<dbReference type="GeneID" id="106820896"/>
<name>A0ABM1F957_PRICU</name>
<protein>
    <submittedName>
        <fullName evidence="2">Carbohydrate sulfotransferase 3-like</fullName>
    </submittedName>
</protein>
<evidence type="ECO:0000313" key="2">
    <source>
        <dbReference type="RefSeq" id="XP_014680978.1"/>
    </source>
</evidence>